<feature type="signal peptide" evidence="1">
    <location>
        <begin position="1"/>
        <end position="27"/>
    </location>
</feature>
<dbReference type="PIRSF" id="PIRSF029171">
    <property type="entry name" value="Esterase_LipA"/>
    <property type="match status" value="1"/>
</dbReference>
<accession>A0A8G0ZU41</accession>
<dbReference type="EMBL" id="CP069370">
    <property type="protein sequence ID" value="QYZ69470.1"/>
    <property type="molecule type" value="Genomic_DNA"/>
</dbReference>
<protein>
    <submittedName>
        <fullName evidence="2">Alpha/beta fold hydrolase</fullName>
    </submittedName>
</protein>
<gene>
    <name evidence="2" type="ORF">JO391_17325</name>
</gene>
<keyword evidence="2" id="KW-0378">Hydrolase</keyword>
<dbReference type="Pfam" id="PF03583">
    <property type="entry name" value="LIP"/>
    <property type="match status" value="1"/>
</dbReference>
<name>A0A8G0ZU41_9RHOB</name>
<dbReference type="Gene3D" id="3.40.50.1820">
    <property type="entry name" value="alpha/beta hydrolase"/>
    <property type="match status" value="2"/>
</dbReference>
<evidence type="ECO:0000313" key="3">
    <source>
        <dbReference type="Proteomes" id="UP000826300"/>
    </source>
</evidence>
<dbReference type="GO" id="GO:0004806">
    <property type="term" value="F:triacylglycerol lipase activity"/>
    <property type="evidence" value="ECO:0007669"/>
    <property type="project" value="InterPro"/>
</dbReference>
<feature type="chain" id="PRO_5034738398" evidence="1">
    <location>
        <begin position="28"/>
        <end position="413"/>
    </location>
</feature>
<dbReference type="InterPro" id="IPR006311">
    <property type="entry name" value="TAT_signal"/>
</dbReference>
<evidence type="ECO:0000313" key="2">
    <source>
        <dbReference type="EMBL" id="QYZ69470.1"/>
    </source>
</evidence>
<dbReference type="InterPro" id="IPR029058">
    <property type="entry name" value="AB_hydrolase_fold"/>
</dbReference>
<dbReference type="KEGG" id="nsm:JO391_17325"/>
<dbReference type="GO" id="GO:0016042">
    <property type="term" value="P:lipid catabolic process"/>
    <property type="evidence" value="ECO:0007669"/>
    <property type="project" value="InterPro"/>
</dbReference>
<reference evidence="2" key="1">
    <citation type="submission" date="2021-02" db="EMBL/GenBank/DDBJ databases">
        <title>Rhodobacter shimadae sp. nov., an aerobic anoxygenic phototrophic bacterium isolated from a hot spring.</title>
        <authorList>
            <person name="Muramatsu S."/>
            <person name="Haruta S."/>
            <person name="Hirose S."/>
            <person name="Hanada S."/>
        </authorList>
    </citation>
    <scope>NUCLEOTIDE SEQUENCE</scope>
    <source>
        <strain evidence="2">N10</strain>
    </source>
</reference>
<proteinExistence type="predicted"/>
<keyword evidence="1" id="KW-0732">Signal</keyword>
<dbReference type="Proteomes" id="UP000826300">
    <property type="component" value="Chromosome"/>
</dbReference>
<dbReference type="SUPFAM" id="SSF53474">
    <property type="entry name" value="alpha/beta-Hydrolases"/>
    <property type="match status" value="1"/>
</dbReference>
<evidence type="ECO:0000256" key="1">
    <source>
        <dbReference type="SAM" id="SignalP"/>
    </source>
</evidence>
<sequence length="413" mass="43153">MTRSRRAFLPLALTLCLSMGAVAPAMAEVAAGPEGLAFYDIPDPLPAGEAGSVLRARALAGTMALPSAARNTLVMYQSRDPSGAPVAVTGTISVPKGVPPATGWPVIIWTHGTTGLAAVCGPSRDTDTGPEHEYIEVIRGLLDQFVAQGYAVVATDYQGLGTGGFHPFLQGKPNGWNALDMLRAARSLEPEIGTRYAVMGHSQGGHADLFTAAEGPGDLEGFELVGNIAMAPGSQIASRLDLVRDSDKVELSVPYVAYVLISYSTTYPEIALDRILSAEAIAALPELYDQCMSHALTEGHWASAIAKDQFLPEPDLTAFLEVAAQNEPGALKIAVPTLILQGDKDVTVFPSATDTLAEQLCAGGNDLEYRVVLGADHDGAMSEGAPVALAWMADRFAVKATASNCGDLPKAAP</sequence>
<dbReference type="AlphaFoldDB" id="A0A8G0ZU41"/>
<dbReference type="PROSITE" id="PS51318">
    <property type="entry name" value="TAT"/>
    <property type="match status" value="1"/>
</dbReference>
<dbReference type="PANTHER" id="PTHR34853">
    <property type="match status" value="1"/>
</dbReference>
<dbReference type="RefSeq" id="WP_220661688.1">
    <property type="nucleotide sequence ID" value="NZ_CP069370.1"/>
</dbReference>
<dbReference type="PANTHER" id="PTHR34853:SF1">
    <property type="entry name" value="LIPASE 5"/>
    <property type="match status" value="1"/>
</dbReference>
<organism evidence="2 3">
    <name type="scientific">Neotabrizicola shimadae</name>
    <dbReference type="NCBI Taxonomy" id="2807096"/>
    <lineage>
        <taxon>Bacteria</taxon>
        <taxon>Pseudomonadati</taxon>
        <taxon>Pseudomonadota</taxon>
        <taxon>Alphaproteobacteria</taxon>
        <taxon>Rhodobacterales</taxon>
        <taxon>Paracoccaceae</taxon>
        <taxon>Neotabrizicola</taxon>
    </lineage>
</organism>
<dbReference type="InterPro" id="IPR005152">
    <property type="entry name" value="Lipase_secreted"/>
</dbReference>
<keyword evidence="3" id="KW-1185">Reference proteome</keyword>